<dbReference type="InterPro" id="IPR003833">
    <property type="entry name" value="CT_C_D"/>
</dbReference>
<dbReference type="GO" id="GO:0016874">
    <property type="term" value="F:ligase activity"/>
    <property type="evidence" value="ECO:0007669"/>
    <property type="project" value="UniProtKB-KW"/>
</dbReference>
<keyword evidence="3" id="KW-0378">Hydrolase</keyword>
<keyword evidence="7" id="KW-0175">Coiled coil</keyword>
<dbReference type="InterPro" id="IPR016185">
    <property type="entry name" value="PreATP-grasp_dom_sf"/>
</dbReference>
<evidence type="ECO:0000259" key="9">
    <source>
        <dbReference type="PROSITE" id="PS50975"/>
    </source>
</evidence>
<dbReference type="Proteomes" id="UP000799441">
    <property type="component" value="Unassembled WGS sequence"/>
</dbReference>
<dbReference type="OrthoDB" id="196847at2759"/>
<dbReference type="PANTHER" id="PTHR18866">
    <property type="entry name" value="CARBOXYLASE:PYRUVATE/ACETYL-COA/PROPIONYL-COA CARBOXYLASE"/>
    <property type="match status" value="1"/>
</dbReference>
<dbReference type="InterPro" id="IPR005481">
    <property type="entry name" value="BC-like_N"/>
</dbReference>
<dbReference type="GO" id="GO:0005524">
    <property type="term" value="F:ATP binding"/>
    <property type="evidence" value="ECO:0007669"/>
    <property type="project" value="UniProtKB-UniRule"/>
</dbReference>
<gene>
    <name evidence="11" type="ORF">K431DRAFT_314827</name>
</gene>
<organism evidence="11 12">
    <name type="scientific">Polychaeton citri CBS 116435</name>
    <dbReference type="NCBI Taxonomy" id="1314669"/>
    <lineage>
        <taxon>Eukaryota</taxon>
        <taxon>Fungi</taxon>
        <taxon>Dikarya</taxon>
        <taxon>Ascomycota</taxon>
        <taxon>Pezizomycotina</taxon>
        <taxon>Dothideomycetes</taxon>
        <taxon>Dothideomycetidae</taxon>
        <taxon>Capnodiales</taxon>
        <taxon>Capnodiaceae</taxon>
        <taxon>Polychaeton</taxon>
    </lineage>
</organism>
<dbReference type="SMART" id="SM00797">
    <property type="entry name" value="AHS2"/>
    <property type="match status" value="1"/>
</dbReference>
<comment type="caution">
    <text evidence="11">The sequence shown here is derived from an EMBL/GenBank/DDBJ whole genome shotgun (WGS) entry which is preliminary data.</text>
</comment>
<dbReference type="Pfam" id="PF02786">
    <property type="entry name" value="CPSase_L_D2"/>
    <property type="match status" value="1"/>
</dbReference>
<proteinExistence type="predicted"/>
<dbReference type="GO" id="GO:0046872">
    <property type="term" value="F:metal ion binding"/>
    <property type="evidence" value="ECO:0007669"/>
    <property type="project" value="InterPro"/>
</dbReference>
<evidence type="ECO:0000256" key="1">
    <source>
        <dbReference type="ARBA" id="ARBA00022598"/>
    </source>
</evidence>
<name>A0A9P4UJZ6_9PEZI</name>
<keyword evidence="2 6" id="KW-0547">Nucleotide-binding</keyword>
<dbReference type="PROSITE" id="PS50975">
    <property type="entry name" value="ATP_GRASP"/>
    <property type="match status" value="1"/>
</dbReference>
<dbReference type="SUPFAM" id="SSF56059">
    <property type="entry name" value="Glutathione synthetase ATP-binding domain-like"/>
    <property type="match status" value="1"/>
</dbReference>
<evidence type="ECO:0000256" key="3">
    <source>
        <dbReference type="ARBA" id="ARBA00022801"/>
    </source>
</evidence>
<dbReference type="InterPro" id="IPR029000">
    <property type="entry name" value="Cyclophilin-like_dom_sf"/>
</dbReference>
<dbReference type="AlphaFoldDB" id="A0A9P4UJZ6"/>
<reference evidence="11" key="1">
    <citation type="journal article" date="2020" name="Stud. Mycol.">
        <title>101 Dothideomycetes genomes: a test case for predicting lifestyles and emergence of pathogens.</title>
        <authorList>
            <person name="Haridas S."/>
            <person name="Albert R."/>
            <person name="Binder M."/>
            <person name="Bloem J."/>
            <person name="Labutti K."/>
            <person name="Salamov A."/>
            <person name="Andreopoulos B."/>
            <person name="Baker S."/>
            <person name="Barry K."/>
            <person name="Bills G."/>
            <person name="Bluhm B."/>
            <person name="Cannon C."/>
            <person name="Castanera R."/>
            <person name="Culley D."/>
            <person name="Daum C."/>
            <person name="Ezra D."/>
            <person name="Gonzalez J."/>
            <person name="Henrissat B."/>
            <person name="Kuo A."/>
            <person name="Liang C."/>
            <person name="Lipzen A."/>
            <person name="Lutzoni F."/>
            <person name="Magnuson J."/>
            <person name="Mondo S."/>
            <person name="Nolan M."/>
            <person name="Ohm R."/>
            <person name="Pangilinan J."/>
            <person name="Park H.-J."/>
            <person name="Ramirez L."/>
            <person name="Alfaro M."/>
            <person name="Sun H."/>
            <person name="Tritt A."/>
            <person name="Yoshinaga Y."/>
            <person name="Zwiers L.-H."/>
            <person name="Turgeon B."/>
            <person name="Goodwin S."/>
            <person name="Spatafora J."/>
            <person name="Crous P."/>
            <person name="Grigoriev I."/>
        </authorList>
    </citation>
    <scope>NUCLEOTIDE SEQUENCE</scope>
    <source>
        <strain evidence="11">CBS 116435</strain>
    </source>
</reference>
<evidence type="ECO:0008006" key="13">
    <source>
        <dbReference type="Google" id="ProtNLM"/>
    </source>
</evidence>
<keyword evidence="5" id="KW-0092">Biotin</keyword>
<keyword evidence="4 6" id="KW-0067">ATP-binding</keyword>
<dbReference type="SMART" id="SM00796">
    <property type="entry name" value="AHS1"/>
    <property type="match status" value="1"/>
</dbReference>
<feature type="domain" description="Biotin carboxylation" evidence="10">
    <location>
        <begin position="3"/>
        <end position="460"/>
    </location>
</feature>
<feature type="coiled-coil region" evidence="7">
    <location>
        <begin position="1102"/>
        <end position="1136"/>
    </location>
</feature>
<evidence type="ECO:0000256" key="8">
    <source>
        <dbReference type="SAM" id="MobiDB-lite"/>
    </source>
</evidence>
<dbReference type="PROSITE" id="PS50979">
    <property type="entry name" value="BC"/>
    <property type="match status" value="1"/>
</dbReference>
<accession>A0A9P4UJZ6</accession>
<dbReference type="PANTHER" id="PTHR18866:SF128">
    <property type="entry name" value="UREA AMIDOLYASE"/>
    <property type="match status" value="1"/>
</dbReference>
<evidence type="ECO:0000259" key="10">
    <source>
        <dbReference type="PROSITE" id="PS50979"/>
    </source>
</evidence>
<dbReference type="Gene3D" id="2.40.100.10">
    <property type="entry name" value="Cyclophilin-like"/>
    <property type="match status" value="2"/>
</dbReference>
<dbReference type="Gene3D" id="3.30.1360.40">
    <property type="match status" value="1"/>
</dbReference>
<evidence type="ECO:0000256" key="4">
    <source>
        <dbReference type="ARBA" id="ARBA00022840"/>
    </source>
</evidence>
<dbReference type="EMBL" id="MU003823">
    <property type="protein sequence ID" value="KAF2718512.1"/>
    <property type="molecule type" value="Genomic_DNA"/>
</dbReference>
<evidence type="ECO:0000256" key="5">
    <source>
        <dbReference type="ARBA" id="ARBA00023267"/>
    </source>
</evidence>
<dbReference type="SUPFAM" id="SSF50891">
    <property type="entry name" value="Cyclophilin-like"/>
    <property type="match status" value="2"/>
</dbReference>
<feature type="region of interest" description="Disordered" evidence="8">
    <location>
        <begin position="1196"/>
        <end position="1215"/>
    </location>
</feature>
<dbReference type="InterPro" id="IPR050856">
    <property type="entry name" value="Biotin_carboxylase_complex"/>
</dbReference>
<dbReference type="InterPro" id="IPR011761">
    <property type="entry name" value="ATP-grasp"/>
</dbReference>
<evidence type="ECO:0000256" key="2">
    <source>
        <dbReference type="ARBA" id="ARBA00022741"/>
    </source>
</evidence>
<dbReference type="InterPro" id="IPR003778">
    <property type="entry name" value="CT_A_B"/>
</dbReference>
<dbReference type="Gene3D" id="3.30.470.20">
    <property type="entry name" value="ATP-grasp fold, B domain"/>
    <property type="match status" value="1"/>
</dbReference>
<protein>
    <recommendedName>
        <fullName evidence="13">Urea carboxylase</fullName>
    </recommendedName>
</protein>
<dbReference type="Pfam" id="PF00289">
    <property type="entry name" value="Biotin_carb_N"/>
    <property type="match status" value="1"/>
</dbReference>
<feature type="domain" description="ATP-grasp" evidence="9">
    <location>
        <begin position="121"/>
        <end position="321"/>
    </location>
</feature>
<evidence type="ECO:0000256" key="6">
    <source>
        <dbReference type="PROSITE-ProRule" id="PRU00409"/>
    </source>
</evidence>
<dbReference type="GO" id="GO:0016787">
    <property type="term" value="F:hydrolase activity"/>
    <property type="evidence" value="ECO:0007669"/>
    <property type="project" value="UniProtKB-KW"/>
</dbReference>
<evidence type="ECO:0000313" key="11">
    <source>
        <dbReference type="EMBL" id="KAF2718512.1"/>
    </source>
</evidence>
<keyword evidence="1" id="KW-0436">Ligase</keyword>
<dbReference type="Pfam" id="PF02626">
    <property type="entry name" value="CT_A_B"/>
    <property type="match status" value="1"/>
</dbReference>
<dbReference type="Pfam" id="PF02682">
    <property type="entry name" value="CT_C_D"/>
    <property type="match status" value="1"/>
</dbReference>
<dbReference type="SUPFAM" id="SSF52440">
    <property type="entry name" value="PreATP-grasp domain"/>
    <property type="match status" value="1"/>
</dbReference>
<dbReference type="InterPro" id="IPR005482">
    <property type="entry name" value="Biotin_COase_C"/>
</dbReference>
<evidence type="ECO:0000313" key="12">
    <source>
        <dbReference type="Proteomes" id="UP000799441"/>
    </source>
</evidence>
<keyword evidence="12" id="KW-1185">Reference proteome</keyword>
<dbReference type="InterPro" id="IPR011054">
    <property type="entry name" value="Rudment_hybrid_motif"/>
</dbReference>
<dbReference type="Pfam" id="PF02785">
    <property type="entry name" value="Biotin_carb_C"/>
    <property type="match status" value="1"/>
</dbReference>
<dbReference type="InterPro" id="IPR005479">
    <property type="entry name" value="CPAse_ATP-bd"/>
</dbReference>
<sequence length="1228" mass="134730">MEKLRTLLIADRGEIAVRIIKTAKDLDIKTVSIYTKADAASIHVSLADEAVLLPGEDSEAYTSSDDIIRIAKELQADAVIPGYGFLSEHADFARAVTAAGIAWCGPSPEVIEAFGAKHTARELAEKAGVPVVPSTQGSVANEDEAVNESGNLGYPVMLKVTGDGGSMGMVMCEDAQEVRKGFKTVQSRGEPLFQDAGVFIERYYSACHHIEVQVFGNGQGDAIHFGERECSIQRRHQKVIEECPSPFVQKHVRLRRKLCDAATSLAQSIKYSSAGTVEYLVDDKTGDFFFLGMSTKLQMEHGITELCYDVDLVELMLKQADAQLAGHDGLSSAELDSLQPRSGPRGVAIQARVYAEDPARDHALSPGLLQKVEWEHLDGSRIDTSAITGSTISPHYDPLIAKVMNHAKTRTATIKGMDLLLSRSQICGPSTNLEFLAAIVKDERYKDGETMTNFLQSFVYTPNAISVLSPGTNTLVQDLPGRPTVGKGIPHSGAMDPVALSIANILVGNEAGKEGLEITLSGPELHFLGSAVVSLCGATMDANLDGDEFPMWSRKHIKTGQKLRIGKITNGGCRAYLAVYGGFPSIADYFGSKSTSPVITIGGQQGRALVPGDLLTIVSSRPQSLSGHPTIPQQLRPDYPSHWKLCAMPGPHGEDYFTSEDIETIYSTDWEISHDNSRNAIRLLGPTPKWARLDGKEGGVHPSNIVEYGCPLQGLNWVGDEPAILALDGPNVGGFVCSTTTVQADYWKLGQVKAGDTIQYVRVSLDDALALRKHVDTYLATLLRAVSSGAWDDVPRFVTTAPKESSNYGTAVIHDRAAEGRVPRVRYRQGGDQQLIISYADDTDHFDINNRVRVNFIEKAIISSSAPSWLKNNLYTTVGTCNNLTLHYNGSKLPRDQLLNHLIRLEDQLGDFTTARIPCRHLKLPIAFSSLAQDEANQRYQSTQRRYAPYLPSNFDFVTRNNAFTNEGLKQYFLTSDFLTVSIGLYCGSPYAIPTDPRKRLFSPKTNPSRVLTPEGTVGLEGGAIAIYPVDSLGGDMMCGRTIPCWDYFGWKAGFSPDEPHIFRDLDLIGFFEVSEHELEAHLTDFRRGKYEFQWDDVHFDMQEHNQLLKETETEVEDLRARQKKAQDEMLAADDESLAKCRGEAERKYRLEYGRGSFEWYVLHGASLESGQVDPHGVAAVLETVELEINVDVPEDIPGGKAKSEKSLVKPGETVESGTKLAVVKHSR</sequence>
<dbReference type="InterPro" id="IPR011764">
    <property type="entry name" value="Biotin_carboxylation_dom"/>
</dbReference>
<dbReference type="SMART" id="SM00878">
    <property type="entry name" value="Biotin_carb_C"/>
    <property type="match status" value="1"/>
</dbReference>
<evidence type="ECO:0000256" key="7">
    <source>
        <dbReference type="SAM" id="Coils"/>
    </source>
</evidence>
<dbReference type="SUPFAM" id="SSF51246">
    <property type="entry name" value="Rudiment single hybrid motif"/>
    <property type="match status" value="1"/>
</dbReference>